<evidence type="ECO:0000313" key="1">
    <source>
        <dbReference type="EMBL" id="AQX82750.1"/>
    </source>
</evidence>
<reference evidence="1" key="1">
    <citation type="submission" date="2017-01" db="EMBL/GenBank/DDBJ databases">
        <authorList>
            <person name="Mah S.A."/>
            <person name="Swanson W.J."/>
            <person name="Moy G.W."/>
            <person name="Vacquier V.D."/>
        </authorList>
    </citation>
    <scope>NUCLEOTIDE SEQUENCE</scope>
    <source>
        <strain evidence="1">S701</strain>
        <plasmid evidence="1">AnCo3</plasmid>
    </source>
</reference>
<name>A0A1S7BGD7_SALDE</name>
<sequence>MPLGRLIVWRYTVGLRLVSSPLRADAELYSARPSSGLKLFQ</sequence>
<proteinExistence type="predicted"/>
<geneLocation type="plasmid" evidence="1">
    <name>AnCo3</name>
</geneLocation>
<dbReference type="EMBL" id="KY515226">
    <property type="protein sequence ID" value="AQX82750.1"/>
    <property type="molecule type" value="Genomic_DNA"/>
</dbReference>
<protein>
    <submittedName>
        <fullName evidence="1">Uncharacterized protein</fullName>
    </submittedName>
</protein>
<dbReference type="AlphaFoldDB" id="A0A1S7BGD7"/>
<accession>A0A1S7BGD7</accession>
<organism evidence="1">
    <name type="scientific">Salmonella derby</name>
    <dbReference type="NCBI Taxonomy" id="28144"/>
    <lineage>
        <taxon>Bacteria</taxon>
        <taxon>Pseudomonadati</taxon>
        <taxon>Pseudomonadota</taxon>
        <taxon>Gammaproteobacteria</taxon>
        <taxon>Enterobacterales</taxon>
        <taxon>Enterobacteriaceae</taxon>
        <taxon>Salmonella</taxon>
    </lineage>
</organism>
<keyword evidence="1" id="KW-0614">Plasmid</keyword>
<reference evidence="1" key="2">
    <citation type="submission" date="2017-03" db="EMBL/GenBank/DDBJ databases">
        <title>Genome sequences for AnCo1 and AnCo2 belong to this unpublished manuscript: Complete Genome Sequences of two phage-like plasmids encoding the CTX-M-15 Extended-Spectrum Beta-Lactamase GeneGenome sequence for AnCo3 belongs to this unpublished manuscript:AnCo3, a new member of the emerging family of phage-like plasmids.</title>
        <authorList>
            <person name="Colavecchio A."/>
            <person name="LeJeune J."/>
            <person name="Goodridge L."/>
        </authorList>
    </citation>
    <scope>NUCLEOTIDE SEQUENCE</scope>
    <source>
        <strain evidence="1">S701</strain>
        <plasmid evidence="1">AnCo3</plasmid>
    </source>
</reference>